<organism evidence="2 3">
    <name type="scientific">Diaporthe eres</name>
    <name type="common">Phomopsis oblonga</name>
    <dbReference type="NCBI Taxonomy" id="83184"/>
    <lineage>
        <taxon>Eukaryota</taxon>
        <taxon>Fungi</taxon>
        <taxon>Dikarya</taxon>
        <taxon>Ascomycota</taxon>
        <taxon>Pezizomycotina</taxon>
        <taxon>Sordariomycetes</taxon>
        <taxon>Sordariomycetidae</taxon>
        <taxon>Diaporthales</taxon>
        <taxon>Diaporthaceae</taxon>
        <taxon>Diaporthe</taxon>
        <taxon>Diaporthe eres species complex</taxon>
    </lineage>
</organism>
<name>A0ABR1PC20_DIAER</name>
<sequence>MKAFTTIFAIGTLLSVTLASPINEINFEETALYTSEIDAQVDSHIDARQIPGLPPVPIPIKPADVVPSLQTVLKRVTAILAICQLGLPSAAGFPPLPALPITDLPTLGIPLPGAGGNSSPADIVAQLSSIQGQVTTVTSILTNLPAGTSLEQLKQALAIASQIRSLAAPIVERIQALGQGGFIPLPGNVTGVSASLSGLLSLINFITFLLGPVTSILPAFATAAQAAA</sequence>
<dbReference type="Proteomes" id="UP001430848">
    <property type="component" value="Unassembled WGS sequence"/>
</dbReference>
<dbReference type="EMBL" id="JAKNSF020000020">
    <property type="protein sequence ID" value="KAK7732350.1"/>
    <property type="molecule type" value="Genomic_DNA"/>
</dbReference>
<proteinExistence type="predicted"/>
<protein>
    <submittedName>
        <fullName evidence="2">Uncharacterized protein</fullName>
    </submittedName>
</protein>
<comment type="caution">
    <text evidence="2">The sequence shown here is derived from an EMBL/GenBank/DDBJ whole genome shotgun (WGS) entry which is preliminary data.</text>
</comment>
<feature type="chain" id="PRO_5045358254" evidence="1">
    <location>
        <begin position="20"/>
        <end position="228"/>
    </location>
</feature>
<keyword evidence="3" id="KW-1185">Reference proteome</keyword>
<reference evidence="2 3" key="1">
    <citation type="submission" date="2024-02" db="EMBL/GenBank/DDBJ databases">
        <title>De novo assembly and annotation of 12 fungi associated with fruit tree decline syndrome in Ontario, Canada.</title>
        <authorList>
            <person name="Sulman M."/>
            <person name="Ellouze W."/>
            <person name="Ilyukhin E."/>
        </authorList>
    </citation>
    <scope>NUCLEOTIDE SEQUENCE [LARGE SCALE GENOMIC DNA]</scope>
    <source>
        <strain evidence="2 3">M169</strain>
    </source>
</reference>
<accession>A0ABR1PC20</accession>
<gene>
    <name evidence="2" type="ORF">SLS63_005028</name>
</gene>
<evidence type="ECO:0000313" key="3">
    <source>
        <dbReference type="Proteomes" id="UP001430848"/>
    </source>
</evidence>
<evidence type="ECO:0000256" key="1">
    <source>
        <dbReference type="SAM" id="SignalP"/>
    </source>
</evidence>
<feature type="signal peptide" evidence="1">
    <location>
        <begin position="1"/>
        <end position="19"/>
    </location>
</feature>
<evidence type="ECO:0000313" key="2">
    <source>
        <dbReference type="EMBL" id="KAK7732350.1"/>
    </source>
</evidence>
<keyword evidence="1" id="KW-0732">Signal</keyword>